<feature type="active site" description="Phosphoserine intermediate" evidence="1">
    <location>
        <position position="205"/>
    </location>
</feature>
<feature type="binding site" evidence="2">
    <location>
        <position position="403"/>
    </location>
    <ligand>
        <name>Mg(2+)</name>
        <dbReference type="ChEBI" id="CHEBI:18420"/>
    </ligand>
</feature>
<feature type="binding site" evidence="2">
    <location>
        <position position="408"/>
    </location>
    <ligand>
        <name>Zn(2+)</name>
        <dbReference type="ChEBI" id="CHEBI:29105"/>
        <label>2</label>
    </ligand>
</feature>
<dbReference type="PANTHER" id="PTHR11596">
    <property type="entry name" value="ALKALINE PHOSPHATASE"/>
    <property type="match status" value="1"/>
</dbReference>
<feature type="region of interest" description="Disordered" evidence="4">
    <location>
        <begin position="536"/>
        <end position="558"/>
    </location>
</feature>
<evidence type="ECO:0000256" key="3">
    <source>
        <dbReference type="RuleBase" id="RU003946"/>
    </source>
</evidence>
<dbReference type="RefSeq" id="WP_084575759.1">
    <property type="nucleotide sequence ID" value="NZ_CP155572.1"/>
</dbReference>
<feature type="binding site" evidence="2">
    <location>
        <position position="156"/>
    </location>
    <ligand>
        <name>Zn(2+)</name>
        <dbReference type="ChEBI" id="CHEBI:29105"/>
        <label>2</label>
    </ligand>
</feature>
<proteinExistence type="inferred from homology"/>
<dbReference type="OrthoDB" id="9794455at2"/>
<dbReference type="PRINTS" id="PR00113">
    <property type="entry name" value="ALKPHPHTASE"/>
</dbReference>
<dbReference type="AlphaFoldDB" id="A0A1W2BPI4"/>
<dbReference type="InterPro" id="IPR001952">
    <property type="entry name" value="Alkaline_phosphatase"/>
</dbReference>
<dbReference type="InterPro" id="IPR017850">
    <property type="entry name" value="Alkaline_phosphatase_core_sf"/>
</dbReference>
<sequence length="604" mass="65357">MYKPSMSVLSQSRFLRVVVALAVIASFLTGTTVTYAAYSAPQVSNVNVLPIDRAKFLIGQKFDFAIEVKTDAPAKAIEVLVNGMKAEKYFGKEAAIKFDNMSTYRINDVAFTQAGKVAVVVNVKTEQGMEKRFINYDVTAEKARKQAKNVILFVGDGMSLQARQIGRILSKGITEGKYNGLLEMDTMSNVAIVTTSGNDSLVTDSANSASAYATGHKTAVNAMGVYADSSKDPLDDPKVENIIELAKRTRGMSTGIVSTANITDATPAAMLAHTRRRSEQNYIAQDMLNPAHRPDVILGGGSRHFLPKSVPGSKRTDDRNLIAEFKEQGYTVATNKTELKTASPGKLLGLFQLDNMDVYIDREVTKNPAVLGKFTDQPNLMDMTKTAIDTLSKNSNGFFLMVEGACVDKQLHTMDWQRAAYDTIELDKAVGIAKEFAKKNGDTLIIVVADHAHGASITGTYHELDGKTGRDAVRIYGDAGWTTFADTDGDGFPDDPNPSVTLAVQFANHPDYYENYRFQGVPTSPAIMANGKAVANPKRAPQGSELKVGNIPTSDPSEVHAADDVPLTAEGPGAEYFKGVLDNTEVFYGIARALGLDGRKTAKK</sequence>
<feature type="binding site" evidence="2">
    <location>
        <position position="266"/>
    </location>
    <ligand>
        <name>Mg(2+)</name>
        <dbReference type="ChEBI" id="CHEBI:18420"/>
    </ligand>
</feature>
<protein>
    <submittedName>
        <fullName evidence="5">Alkaline phosphatase</fullName>
    </submittedName>
</protein>
<dbReference type="SUPFAM" id="SSF53649">
    <property type="entry name" value="Alkaline phosphatase-like"/>
    <property type="match status" value="1"/>
</dbReference>
<dbReference type="EMBL" id="FWXI01000008">
    <property type="protein sequence ID" value="SMC74837.1"/>
    <property type="molecule type" value="Genomic_DNA"/>
</dbReference>
<comment type="similarity">
    <text evidence="3">Belongs to the alkaline phosphatase family.</text>
</comment>
<dbReference type="STRING" id="112901.SAMN04488500_10850"/>
<keyword evidence="2" id="KW-0460">Magnesium</keyword>
<name>A0A1W2BPI4_9FIRM</name>
<keyword evidence="2" id="KW-0862">Zinc</keyword>
<evidence type="ECO:0000256" key="1">
    <source>
        <dbReference type="PIRSR" id="PIRSR601952-1"/>
    </source>
</evidence>
<reference evidence="5 6" key="1">
    <citation type="submission" date="2017-04" db="EMBL/GenBank/DDBJ databases">
        <authorList>
            <person name="Afonso C.L."/>
            <person name="Miller P.J."/>
            <person name="Scott M.A."/>
            <person name="Spackman E."/>
            <person name="Goraichik I."/>
            <person name="Dimitrov K.M."/>
            <person name="Suarez D.L."/>
            <person name="Swayne D.E."/>
        </authorList>
    </citation>
    <scope>NUCLEOTIDE SEQUENCE [LARGE SCALE GENOMIC DNA]</scope>
    <source>
        <strain evidence="5 6">DSM 5090</strain>
    </source>
</reference>
<dbReference type="Gene3D" id="3.40.720.10">
    <property type="entry name" value="Alkaline Phosphatase, subunit A"/>
    <property type="match status" value="1"/>
</dbReference>
<feature type="binding site" evidence="2">
    <location>
        <position position="560"/>
    </location>
    <ligand>
        <name>Zn(2+)</name>
        <dbReference type="ChEBI" id="CHEBI:29105"/>
        <label>2</label>
    </ligand>
</feature>
<accession>A0A1W2BPI4</accession>
<comment type="cofactor">
    <cofactor evidence="2">
        <name>Mg(2+)</name>
        <dbReference type="ChEBI" id="CHEBI:18420"/>
    </cofactor>
    <text evidence="2">Binds 1 Mg(2+) ion.</text>
</comment>
<feature type="binding site" evidence="2">
    <location>
        <position position="156"/>
    </location>
    <ligand>
        <name>Mg(2+)</name>
        <dbReference type="ChEBI" id="CHEBI:18420"/>
    </ligand>
</feature>
<evidence type="ECO:0000256" key="4">
    <source>
        <dbReference type="SAM" id="MobiDB-lite"/>
    </source>
</evidence>
<dbReference type="CDD" id="cd16012">
    <property type="entry name" value="ALP"/>
    <property type="match status" value="1"/>
</dbReference>
<evidence type="ECO:0000313" key="5">
    <source>
        <dbReference type="EMBL" id="SMC74837.1"/>
    </source>
</evidence>
<feature type="binding site" evidence="2">
    <location>
        <position position="412"/>
    </location>
    <ligand>
        <name>Zn(2+)</name>
        <dbReference type="ChEBI" id="CHEBI:29105"/>
        <label>2</label>
    </ligand>
</feature>
<feature type="binding site" evidence="2">
    <location>
        <position position="450"/>
    </location>
    <ligand>
        <name>Zn(2+)</name>
        <dbReference type="ChEBI" id="CHEBI:29105"/>
        <label>2</label>
    </ligand>
</feature>
<evidence type="ECO:0000256" key="2">
    <source>
        <dbReference type="PIRSR" id="PIRSR601952-2"/>
    </source>
</evidence>
<dbReference type="Pfam" id="PF00245">
    <property type="entry name" value="Alk_phosphatase"/>
    <property type="match status" value="1"/>
</dbReference>
<gene>
    <name evidence="5" type="ORF">SAMN04488500_10850</name>
</gene>
<dbReference type="PANTHER" id="PTHR11596:SF72">
    <property type="entry name" value="ALKALINE PHOSPHATASE"/>
    <property type="match status" value="1"/>
</dbReference>
<evidence type="ECO:0000313" key="6">
    <source>
        <dbReference type="Proteomes" id="UP000192738"/>
    </source>
</evidence>
<keyword evidence="2" id="KW-0479">Metal-binding</keyword>
<dbReference type="GO" id="GO:0046872">
    <property type="term" value="F:metal ion binding"/>
    <property type="evidence" value="ECO:0007669"/>
    <property type="project" value="UniProtKB-KW"/>
</dbReference>
<dbReference type="SMART" id="SM00098">
    <property type="entry name" value="alkPPc"/>
    <property type="match status" value="1"/>
</dbReference>
<feature type="binding site" evidence="2">
    <location>
        <position position="451"/>
    </location>
    <ligand>
        <name>Zn(2+)</name>
        <dbReference type="ChEBI" id="CHEBI:29105"/>
        <label>2</label>
    </ligand>
</feature>
<dbReference type="GO" id="GO:0004035">
    <property type="term" value="F:alkaline phosphatase activity"/>
    <property type="evidence" value="ECO:0007669"/>
    <property type="project" value="TreeGrafter"/>
</dbReference>
<feature type="binding site" evidence="2">
    <location>
        <position position="264"/>
    </location>
    <ligand>
        <name>Mg(2+)</name>
        <dbReference type="ChEBI" id="CHEBI:18420"/>
    </ligand>
</feature>
<organism evidence="5 6">
    <name type="scientific">Sporomusa malonica</name>
    <dbReference type="NCBI Taxonomy" id="112901"/>
    <lineage>
        <taxon>Bacteria</taxon>
        <taxon>Bacillati</taxon>
        <taxon>Bacillota</taxon>
        <taxon>Negativicutes</taxon>
        <taxon>Selenomonadales</taxon>
        <taxon>Sporomusaceae</taxon>
        <taxon>Sporomusa</taxon>
    </lineage>
</organism>
<keyword evidence="6" id="KW-1185">Reference proteome</keyword>
<dbReference type="Proteomes" id="UP000192738">
    <property type="component" value="Unassembled WGS sequence"/>
</dbReference>
<comment type="cofactor">
    <cofactor evidence="2">
        <name>Zn(2+)</name>
        <dbReference type="ChEBI" id="CHEBI:29105"/>
    </cofactor>
    <text evidence="2">Binds 2 Zn(2+) ions.</text>
</comment>